<feature type="transmembrane region" description="Helical" evidence="1">
    <location>
        <begin position="61"/>
        <end position="82"/>
    </location>
</feature>
<feature type="transmembrane region" description="Helical" evidence="1">
    <location>
        <begin position="186"/>
        <end position="206"/>
    </location>
</feature>
<keyword evidence="3" id="KW-1185">Reference proteome</keyword>
<organism evidence="2 3">
    <name type="scientific">Edaphobacter aggregans</name>
    <dbReference type="NCBI Taxonomy" id="570835"/>
    <lineage>
        <taxon>Bacteria</taxon>
        <taxon>Pseudomonadati</taxon>
        <taxon>Acidobacteriota</taxon>
        <taxon>Terriglobia</taxon>
        <taxon>Terriglobales</taxon>
        <taxon>Acidobacteriaceae</taxon>
        <taxon>Edaphobacter</taxon>
    </lineage>
</organism>
<dbReference type="InterPro" id="IPR007404">
    <property type="entry name" value="YdjM-like"/>
</dbReference>
<dbReference type="Proteomes" id="UP000269669">
    <property type="component" value="Unassembled WGS sequence"/>
</dbReference>
<dbReference type="AlphaFoldDB" id="A0A3R9P9C5"/>
<comment type="caution">
    <text evidence="2">The sequence shown here is derived from an EMBL/GenBank/DDBJ whole genome shotgun (WGS) entry which is preliminary data.</text>
</comment>
<evidence type="ECO:0000313" key="3">
    <source>
        <dbReference type="Proteomes" id="UP000269669"/>
    </source>
</evidence>
<feature type="transmembrane region" description="Helical" evidence="1">
    <location>
        <begin position="148"/>
        <end position="174"/>
    </location>
</feature>
<keyword evidence="1" id="KW-0812">Transmembrane</keyword>
<evidence type="ECO:0000313" key="2">
    <source>
        <dbReference type="EMBL" id="RSL16516.1"/>
    </source>
</evidence>
<accession>A0A3R9P9C5</accession>
<feature type="transmembrane region" description="Helical" evidence="1">
    <location>
        <begin position="111"/>
        <end position="128"/>
    </location>
</feature>
<dbReference type="PANTHER" id="PTHR40031">
    <property type="entry name" value="HYPOTHETICAL MEMBRANE SPANNING PROTEIN"/>
    <property type="match status" value="1"/>
</dbReference>
<dbReference type="PANTHER" id="PTHR40031:SF1">
    <property type="entry name" value="MEMBRANE-BOUND METAL-DEPENDENT HYDROLASE"/>
    <property type="match status" value="1"/>
</dbReference>
<protein>
    <submittedName>
        <fullName evidence="2">Inner membrane protein</fullName>
    </submittedName>
</protein>
<dbReference type="InterPro" id="IPR053170">
    <property type="entry name" value="Transcription_regulator"/>
</dbReference>
<dbReference type="Pfam" id="PF04307">
    <property type="entry name" value="YdjM"/>
    <property type="match status" value="1"/>
</dbReference>
<dbReference type="EMBL" id="RSDW01000001">
    <property type="protein sequence ID" value="RSL16516.1"/>
    <property type="molecule type" value="Genomic_DNA"/>
</dbReference>
<evidence type="ECO:0000256" key="1">
    <source>
        <dbReference type="SAM" id="Phobius"/>
    </source>
</evidence>
<gene>
    <name evidence="2" type="ORF">EDE15_2034</name>
</gene>
<name>A0A3R9P9C5_9BACT</name>
<keyword evidence="1" id="KW-0472">Membrane</keyword>
<proteinExistence type="predicted"/>
<reference evidence="2 3" key="1">
    <citation type="submission" date="2018-12" db="EMBL/GenBank/DDBJ databases">
        <title>Sequencing of bacterial isolates from soil warming experiment in Harvard Forest, Massachusetts, USA.</title>
        <authorList>
            <person name="Deangelis K."/>
        </authorList>
    </citation>
    <scope>NUCLEOTIDE SEQUENCE [LARGE SCALE GENOMIC DNA]</scope>
    <source>
        <strain evidence="2 3">EB153</strain>
    </source>
</reference>
<sequence>MLNAMDPITHFMTGACLGRAGFNRKAAYATLAMTLAAEAPDLDVLWLFKGPVAAFEHHRGWTHAFIGLPLEAGAVVGVVWLIHRWRLKRERTKNTHSWKASTEAPIHWSRLYVFSLIALLSHILLDWTNNYGVRPFFPFNPRWYSGSIVSVFEPVIFVLLLAALVAPALFGLVGSEVGARKPLYRGRGWAIFALAAIVALWGWRWVERQKALDLARTADYNGAQVLRVDANPHFINPFRWQTITETPMFYRISSADTLNGTIATDPQADLFHKPPTTLATLAAKRSWLGRVYLDWSKYTLVTETTTDEDGLTAVTFRDLRFMYDTPLQQGRREDPPLSGVVYINSDRRVDHMTMGGHVQR</sequence>
<keyword evidence="1" id="KW-1133">Transmembrane helix</keyword>